<dbReference type="OrthoDB" id="9812921at2"/>
<evidence type="ECO:0000313" key="3">
    <source>
        <dbReference type="EMBL" id="TMP79764.1"/>
    </source>
</evidence>
<dbReference type="Gene3D" id="3.40.50.1820">
    <property type="entry name" value="alpha/beta hydrolase"/>
    <property type="match status" value="1"/>
</dbReference>
<organism evidence="3 4">
    <name type="scientific">Pseudoalteromonas phenolica</name>
    <dbReference type="NCBI Taxonomy" id="161398"/>
    <lineage>
        <taxon>Bacteria</taxon>
        <taxon>Pseudomonadati</taxon>
        <taxon>Pseudomonadota</taxon>
        <taxon>Gammaproteobacteria</taxon>
        <taxon>Alteromonadales</taxon>
        <taxon>Pseudoalteromonadaceae</taxon>
        <taxon>Pseudoalteromonas</taxon>
    </lineage>
</organism>
<accession>A0A5S3YT71</accession>
<keyword evidence="1" id="KW-0378">Hydrolase</keyword>
<dbReference type="GO" id="GO:0006508">
    <property type="term" value="P:proteolysis"/>
    <property type="evidence" value="ECO:0007669"/>
    <property type="project" value="InterPro"/>
</dbReference>
<dbReference type="PANTHER" id="PTHR42776:SF27">
    <property type="entry name" value="DIPEPTIDYL PEPTIDASE FAMILY MEMBER 6"/>
    <property type="match status" value="1"/>
</dbReference>
<dbReference type="EMBL" id="PNCM01000028">
    <property type="protein sequence ID" value="TMP79764.1"/>
    <property type="molecule type" value="Genomic_DNA"/>
</dbReference>
<feature type="domain" description="Peptidase S9 prolyl oligopeptidase catalytic" evidence="2">
    <location>
        <begin position="158"/>
        <end position="324"/>
    </location>
</feature>
<reference evidence="3 4" key="1">
    <citation type="submission" date="2017-12" db="EMBL/GenBank/DDBJ databases">
        <authorList>
            <person name="Paulsen S."/>
            <person name="Gram L.K."/>
        </authorList>
    </citation>
    <scope>NUCLEOTIDE SEQUENCE [LARGE SCALE GENOMIC DNA]</scope>
    <source>
        <strain evidence="3 4">S1189</strain>
    </source>
</reference>
<reference evidence="4" key="2">
    <citation type="submission" date="2019-06" db="EMBL/GenBank/DDBJ databases">
        <title>Co-occurence of chitin degradation, pigmentation and bioactivity in marine Pseudoalteromonas.</title>
        <authorList>
            <person name="Sonnenschein E.C."/>
            <person name="Bech P.K."/>
        </authorList>
    </citation>
    <scope>NUCLEOTIDE SEQUENCE [LARGE SCALE GENOMIC DNA]</scope>
    <source>
        <strain evidence="4">S1189</strain>
    </source>
</reference>
<dbReference type="GO" id="GO:0004252">
    <property type="term" value="F:serine-type endopeptidase activity"/>
    <property type="evidence" value="ECO:0007669"/>
    <property type="project" value="TreeGrafter"/>
</dbReference>
<evidence type="ECO:0000256" key="1">
    <source>
        <dbReference type="ARBA" id="ARBA00022801"/>
    </source>
</evidence>
<dbReference type="Pfam" id="PF00326">
    <property type="entry name" value="Peptidase_S9"/>
    <property type="match status" value="1"/>
</dbReference>
<proteinExistence type="predicted"/>
<gene>
    <name evidence="3" type="ORF">CWB73_13480</name>
</gene>
<comment type="caution">
    <text evidence="3">The sequence shown here is derived from an EMBL/GenBank/DDBJ whole genome shotgun (WGS) entry which is preliminary data.</text>
</comment>
<evidence type="ECO:0000259" key="2">
    <source>
        <dbReference type="Pfam" id="PF00326"/>
    </source>
</evidence>
<dbReference type="PANTHER" id="PTHR42776">
    <property type="entry name" value="SERINE PEPTIDASE S9 FAMILY MEMBER"/>
    <property type="match status" value="1"/>
</dbReference>
<dbReference type="SUPFAM" id="SSF53474">
    <property type="entry name" value="alpha/beta-Hydrolases"/>
    <property type="match status" value="1"/>
</dbReference>
<dbReference type="RefSeq" id="WP_138568101.1">
    <property type="nucleotide sequence ID" value="NZ_PNCM01000028.1"/>
</dbReference>
<dbReference type="InterPro" id="IPR001375">
    <property type="entry name" value="Peptidase_S9_cat"/>
</dbReference>
<dbReference type="InterPro" id="IPR029058">
    <property type="entry name" value="AB_hydrolase_fold"/>
</dbReference>
<name>A0A5S3YT71_9GAMM</name>
<protein>
    <recommendedName>
        <fullName evidence="2">Peptidase S9 prolyl oligopeptidase catalytic domain-containing protein</fullName>
    </recommendedName>
</protein>
<dbReference type="Proteomes" id="UP000307362">
    <property type="component" value="Unassembled WGS sequence"/>
</dbReference>
<evidence type="ECO:0000313" key="4">
    <source>
        <dbReference type="Proteomes" id="UP000307362"/>
    </source>
</evidence>
<sequence>MFIKSMLLLSLLNPFSSGEQLPSIESQLYKADDVLHVESCFAHERATYDGFVSYSVNEFKASGGKAFSSLTDEIFKERFKAGFYEKFKRNIDCYLIQYQSEGAIVDGYLVAEKDNNEVLPLVIHNRGGNGEYGKSTILSMLSHMPLLKEGAIVMGSQYRAKDEFGGADVKDVHALIEIGKSLASVKKDDINMIGVSRGGMMSYLVAKQRDDIKKLVIQAGMSDLALSMRERPGFKAVYEARIPNYSESPYVALHARSAINWVDEINERVEILLLHGDADKRVDVKNASNMASKLASLNRKHKLVIYPGGGHSLKKEKRKVNKEISNWLF</sequence>
<dbReference type="AlphaFoldDB" id="A0A5S3YT71"/>